<dbReference type="Proteomes" id="UP000886607">
    <property type="component" value="Unassembled WGS sequence"/>
</dbReference>
<feature type="compositionally biased region" description="Basic and acidic residues" evidence="2">
    <location>
        <begin position="212"/>
        <end position="236"/>
    </location>
</feature>
<dbReference type="EMBL" id="BKBQ01000009">
    <property type="protein sequence ID" value="GEQ53991.1"/>
    <property type="molecule type" value="Genomic_DNA"/>
</dbReference>
<dbReference type="EMBL" id="BKBO01000008">
    <property type="protein sequence ID" value="GEQ48914.1"/>
    <property type="molecule type" value="Genomic_DNA"/>
</dbReference>
<sequence>MKKYLLGVLLISSFSLVACTSNNNEEVSAQSTEQPTTETTEEEPESTFKDGVFDNDSFTLTYEDAKIINSPMENSPGLYVTYTLKNKLEENINPQEVLDLIVTATQENDTSEVDLSNDYYSTDAFGPEDDVDTYNEQVDKENAVSNDLKPGKEVEIINAFGLDNKEEPVQLQMLVNPETEEYSDPYEIDLKDLEEIPGPKENKDEYWDDEAAAEKEPEVVENEKQDIEGAPERDTESEAQDDYWEAKEAGLTEDEIGEYTSNKWYGNPAENDGTYYTDLDDYLSEKEMEEEQSYEPEEDEEKLEGMREEADQWQEAFEAEQGRKATSGEIQSHWAELQGWE</sequence>
<evidence type="ECO:0000313" key="5">
    <source>
        <dbReference type="EMBL" id="GEQ48914.1"/>
    </source>
</evidence>
<evidence type="ECO:0000259" key="4">
    <source>
        <dbReference type="Pfam" id="PF16729"/>
    </source>
</evidence>
<reference evidence="6" key="2">
    <citation type="journal article" date="2020" name="Int. Dairy J.">
        <title>Lactic acid bacterial diversity in Brie cheese focusing on salt concentration and pH of isolation medium and characterisation of halophilic and alkaliphilic lactic acid bacterial isolates.</title>
        <authorList>
            <person name="Unno R."/>
            <person name="Matsutani M."/>
            <person name="Suzuki T."/>
            <person name="Kodama K."/>
            <person name="Matsushita H."/>
            <person name="Yamasato K."/>
            <person name="Koizumi Y."/>
            <person name="Ishikawa M."/>
        </authorList>
    </citation>
    <scope>NUCLEOTIDE SEQUENCE</scope>
    <source>
        <strain evidence="6">7C1</strain>
        <strain evidence="5">8C4</strain>
    </source>
</reference>
<dbReference type="InterPro" id="IPR029050">
    <property type="entry name" value="Immunoprotect_excell_Ig-like"/>
</dbReference>
<dbReference type="Gene3D" id="2.60.40.1240">
    <property type="match status" value="1"/>
</dbReference>
<dbReference type="Pfam" id="PF16729">
    <property type="entry name" value="DUF5067"/>
    <property type="match status" value="1"/>
</dbReference>
<feature type="region of interest" description="Disordered" evidence="2">
    <location>
        <begin position="194"/>
        <end position="341"/>
    </location>
</feature>
<feature type="compositionally biased region" description="Acidic residues" evidence="2">
    <location>
        <begin position="278"/>
        <end position="302"/>
    </location>
</feature>
<feature type="compositionally biased region" description="Basic and acidic residues" evidence="2">
    <location>
        <begin position="194"/>
        <end position="205"/>
    </location>
</feature>
<evidence type="ECO:0000313" key="7">
    <source>
        <dbReference type="Proteomes" id="UP000886597"/>
    </source>
</evidence>
<evidence type="ECO:0000256" key="2">
    <source>
        <dbReference type="SAM" id="MobiDB-lite"/>
    </source>
</evidence>
<evidence type="ECO:0000313" key="6">
    <source>
        <dbReference type="EMBL" id="GEQ53991.1"/>
    </source>
</evidence>
<comment type="caution">
    <text evidence="6">The sequence shown here is derived from an EMBL/GenBank/DDBJ whole genome shotgun (WGS) entry which is preliminary data.</text>
</comment>
<organism evidence="6 7">
    <name type="scientific">Tetragenococcus koreensis</name>
    <dbReference type="NCBI Taxonomy" id="290335"/>
    <lineage>
        <taxon>Bacteria</taxon>
        <taxon>Bacillati</taxon>
        <taxon>Bacillota</taxon>
        <taxon>Bacilli</taxon>
        <taxon>Lactobacillales</taxon>
        <taxon>Enterococcaceae</taxon>
        <taxon>Tetragenococcus</taxon>
    </lineage>
</organism>
<reference evidence="6" key="1">
    <citation type="submission" date="2019-08" db="EMBL/GenBank/DDBJ databases">
        <authorList>
            <person name="Ishikawa M."/>
            <person name="Suzuki T."/>
            <person name="Matsutani M."/>
        </authorList>
    </citation>
    <scope>NUCLEOTIDE SEQUENCE</scope>
    <source>
        <strain evidence="6">7C1</strain>
        <strain evidence="5">8C4</strain>
    </source>
</reference>
<feature type="domain" description="DUF5067" evidence="4">
    <location>
        <begin position="35"/>
        <end position="172"/>
    </location>
</feature>
<proteinExistence type="predicted"/>
<keyword evidence="8" id="KW-1185">Reference proteome</keyword>
<feature type="chain" id="PRO_5042920512" description="DUF5067 domain-containing protein" evidence="3">
    <location>
        <begin position="21"/>
        <end position="341"/>
    </location>
</feature>
<dbReference type="InterPro" id="IPR031989">
    <property type="entry name" value="DUF5067"/>
</dbReference>
<evidence type="ECO:0000313" key="8">
    <source>
        <dbReference type="Proteomes" id="UP000886607"/>
    </source>
</evidence>
<accession>A0AAN4RJZ9</accession>
<dbReference type="AlphaFoldDB" id="A0AAN4RJZ9"/>
<protein>
    <recommendedName>
        <fullName evidence="4">DUF5067 domain-containing protein</fullName>
    </recommendedName>
</protein>
<evidence type="ECO:0000256" key="1">
    <source>
        <dbReference type="ARBA" id="ARBA00022729"/>
    </source>
</evidence>
<name>A0AAN4RJZ9_9ENTE</name>
<feature type="region of interest" description="Disordered" evidence="2">
    <location>
        <begin position="24"/>
        <end position="50"/>
    </location>
</feature>
<dbReference type="PROSITE" id="PS51257">
    <property type="entry name" value="PROKAR_LIPOPROTEIN"/>
    <property type="match status" value="1"/>
</dbReference>
<dbReference type="Proteomes" id="UP000886597">
    <property type="component" value="Unassembled WGS sequence"/>
</dbReference>
<dbReference type="RefSeq" id="WP_202583635.1">
    <property type="nucleotide sequence ID" value="NZ_BKBO01000008.1"/>
</dbReference>
<keyword evidence="1 3" id="KW-0732">Signal</keyword>
<feature type="signal peptide" evidence="3">
    <location>
        <begin position="1"/>
        <end position="20"/>
    </location>
</feature>
<evidence type="ECO:0000256" key="3">
    <source>
        <dbReference type="SAM" id="SignalP"/>
    </source>
</evidence>
<gene>
    <name evidence="5" type="ORF">TK11N_07660</name>
    <name evidence="6" type="ORF">TK2N_08350</name>
</gene>